<dbReference type="Pfam" id="PF00037">
    <property type="entry name" value="Fer4"/>
    <property type="match status" value="2"/>
</dbReference>
<name>A0A1F2PD46_9FIRM</name>
<evidence type="ECO:0000256" key="6">
    <source>
        <dbReference type="ARBA" id="ARBA00023014"/>
    </source>
</evidence>
<evidence type="ECO:0000259" key="7">
    <source>
        <dbReference type="PROSITE" id="PS51379"/>
    </source>
</evidence>
<dbReference type="Gene3D" id="3.90.480.10">
    <property type="entry name" value="Sulfite Reductase Hemoprotein,Domain 2"/>
    <property type="match status" value="1"/>
</dbReference>
<dbReference type="PANTHER" id="PTHR32439:SF9">
    <property type="entry name" value="BLR3264 PROTEIN"/>
    <property type="match status" value="1"/>
</dbReference>
<dbReference type="Proteomes" id="UP000176244">
    <property type="component" value="Unassembled WGS sequence"/>
</dbReference>
<dbReference type="GO" id="GO:0046872">
    <property type="term" value="F:metal ion binding"/>
    <property type="evidence" value="ECO:0007669"/>
    <property type="project" value="UniProtKB-KW"/>
</dbReference>
<dbReference type="Pfam" id="PF03460">
    <property type="entry name" value="NIR_SIR_ferr"/>
    <property type="match status" value="1"/>
</dbReference>
<organism evidence="8 10">
    <name type="scientific">Acetobacterium wieringae</name>
    <dbReference type="NCBI Taxonomy" id="52694"/>
    <lineage>
        <taxon>Bacteria</taxon>
        <taxon>Bacillati</taxon>
        <taxon>Bacillota</taxon>
        <taxon>Clostridia</taxon>
        <taxon>Eubacteriales</taxon>
        <taxon>Eubacteriaceae</taxon>
        <taxon>Acetobacterium</taxon>
    </lineage>
</organism>
<keyword evidence="1" id="KW-0004">4Fe-4S</keyword>
<keyword evidence="4 8" id="KW-0560">Oxidoreductase</keyword>
<feature type="domain" description="4Fe-4S ferredoxin-type" evidence="7">
    <location>
        <begin position="157"/>
        <end position="183"/>
    </location>
</feature>
<dbReference type="RefSeq" id="WP_084633756.1">
    <property type="nucleotide sequence ID" value="NZ_LKEU01000042.1"/>
</dbReference>
<evidence type="ECO:0000313" key="11">
    <source>
        <dbReference type="Proteomes" id="UP000322619"/>
    </source>
</evidence>
<evidence type="ECO:0000256" key="1">
    <source>
        <dbReference type="ARBA" id="ARBA00022485"/>
    </source>
</evidence>
<dbReference type="Pfam" id="PF01077">
    <property type="entry name" value="NIR_SIR"/>
    <property type="match status" value="1"/>
</dbReference>
<dbReference type="PROSITE" id="PS00365">
    <property type="entry name" value="NIR_SIR"/>
    <property type="match status" value="1"/>
</dbReference>
<dbReference type="Proteomes" id="UP000322619">
    <property type="component" value="Unassembled WGS sequence"/>
</dbReference>
<dbReference type="PROSITE" id="PS51379">
    <property type="entry name" value="4FE4S_FER_2"/>
    <property type="match status" value="2"/>
</dbReference>
<evidence type="ECO:0000256" key="3">
    <source>
        <dbReference type="ARBA" id="ARBA00022723"/>
    </source>
</evidence>
<evidence type="ECO:0000313" key="10">
    <source>
        <dbReference type="Proteomes" id="UP000176244"/>
    </source>
</evidence>
<evidence type="ECO:0000313" key="9">
    <source>
        <dbReference type="EMBL" id="TYC87861.1"/>
    </source>
</evidence>
<dbReference type="InterPro" id="IPR005117">
    <property type="entry name" value="NiRdtase/SiRdtase_haem-b_fer"/>
</dbReference>
<dbReference type="InterPro" id="IPR051329">
    <property type="entry name" value="NIR_SIR_4Fe-4S"/>
</dbReference>
<protein>
    <submittedName>
        <fullName evidence="9">(4Fe-4S)-binding protein</fullName>
    </submittedName>
    <submittedName>
        <fullName evidence="8">Anaerobic sulfite reductase subunit C</fullName>
        <ecNumber evidence="8">1.8.1.-</ecNumber>
    </submittedName>
</protein>
<comment type="caution">
    <text evidence="8">The sequence shown here is derived from an EMBL/GenBank/DDBJ whole genome shotgun (WGS) entry which is preliminary data.</text>
</comment>
<dbReference type="GO" id="GO:0051539">
    <property type="term" value="F:4 iron, 4 sulfur cluster binding"/>
    <property type="evidence" value="ECO:0007669"/>
    <property type="project" value="UniProtKB-KW"/>
</dbReference>
<dbReference type="EC" id="1.8.1.-" evidence="8"/>
<keyword evidence="2" id="KW-0349">Heme</keyword>
<keyword evidence="5" id="KW-0408">Iron</keyword>
<keyword evidence="3" id="KW-0479">Metal-binding</keyword>
<dbReference type="Gene3D" id="3.30.413.10">
    <property type="entry name" value="Sulfite Reductase Hemoprotein, domain 1"/>
    <property type="match status" value="1"/>
</dbReference>
<dbReference type="EMBL" id="VSLA01000003">
    <property type="protein sequence ID" value="TYC87861.1"/>
    <property type="molecule type" value="Genomic_DNA"/>
</dbReference>
<gene>
    <name evidence="8" type="primary">asrC_3</name>
    <name evidence="8" type="ORF">ACWI_31540</name>
    <name evidence="9" type="ORF">FXB42_03045</name>
</gene>
<evidence type="ECO:0000256" key="4">
    <source>
        <dbReference type="ARBA" id="ARBA00023002"/>
    </source>
</evidence>
<reference evidence="9 11" key="2">
    <citation type="submission" date="2019-08" db="EMBL/GenBank/DDBJ databases">
        <title>Isolation and enrichment of carboxydotrophic bacteria from anaerobic sludge for the production of bio-based chemicals from syngas.</title>
        <authorList>
            <person name="Antares A.L."/>
            <person name="Moreira J."/>
            <person name="Diender M."/>
            <person name="Parshina S.N."/>
            <person name="Stams A.J.M."/>
            <person name="Alves M."/>
            <person name="Alves J.I."/>
            <person name="Sousa D.Z."/>
        </authorList>
    </citation>
    <scope>NUCLEOTIDE SEQUENCE [LARGE SCALE GENOMIC DNA]</scope>
    <source>
        <strain evidence="9 11">JM</strain>
    </source>
</reference>
<dbReference type="EMBL" id="LKEU01000042">
    <property type="protein sequence ID" value="OFV69297.1"/>
    <property type="molecule type" value="Genomic_DNA"/>
</dbReference>
<evidence type="ECO:0000256" key="2">
    <source>
        <dbReference type="ARBA" id="ARBA00022617"/>
    </source>
</evidence>
<evidence type="ECO:0000256" key="5">
    <source>
        <dbReference type="ARBA" id="ARBA00023004"/>
    </source>
</evidence>
<dbReference type="InterPro" id="IPR006066">
    <property type="entry name" value="NO2/SO3_Rdtase_FeS/sirohaem_BS"/>
</dbReference>
<reference evidence="8 10" key="1">
    <citation type="submission" date="2015-09" db="EMBL/GenBank/DDBJ databases">
        <title>Genome sequence of Acetobacterium wieringae DSM 1911.</title>
        <authorList>
            <person name="Poehlein A."/>
            <person name="Bengelsdorf F.R."/>
            <person name="Schiel-Bengelsdorf B."/>
            <person name="Duerre P."/>
            <person name="Daniel R."/>
        </authorList>
    </citation>
    <scope>NUCLEOTIDE SEQUENCE [LARGE SCALE GENOMIC DNA]</scope>
    <source>
        <strain evidence="8 10">DSM 1911</strain>
    </source>
</reference>
<dbReference type="OrthoDB" id="9800558at2"/>
<dbReference type="STRING" id="52694.ACWI_31540"/>
<keyword evidence="6" id="KW-0411">Iron-sulfur</keyword>
<sequence>MITKNEIAELKAQGILAQQQEGYFSIRVLSRAGNLTSAELKTLAEIAETYGRGYLGETTRLAIEIPWISYENLDAVKSALTAGGLVFGGTGKKIRPLVACKGTVCQHGLYDTQKLCGICHDQFFGRDLHAKTKITFVGCPNNCAKANTNDIGLVGQAYIQFDWDACLNCGKCTKVCRTQSLTMLNQKLLWNERQCVNCGKCAQACTTGAITEEVRGIAVYLGGRMGRGYRFGDRLTDLYAAEEIPNLIDKILETYLELGKDGERICGVLDRIGISAFEDALQERLED</sequence>
<dbReference type="GO" id="GO:0020037">
    <property type="term" value="F:heme binding"/>
    <property type="evidence" value="ECO:0007669"/>
    <property type="project" value="InterPro"/>
</dbReference>
<dbReference type="InterPro" id="IPR006067">
    <property type="entry name" value="NO2/SO3_Rdtase_4Fe4S_dom"/>
</dbReference>
<dbReference type="SUPFAM" id="SSF56014">
    <property type="entry name" value="Nitrite and sulphite reductase 4Fe-4S domain-like"/>
    <property type="match status" value="1"/>
</dbReference>
<dbReference type="GO" id="GO:0016491">
    <property type="term" value="F:oxidoreductase activity"/>
    <property type="evidence" value="ECO:0007669"/>
    <property type="project" value="UniProtKB-KW"/>
</dbReference>
<dbReference type="InterPro" id="IPR045854">
    <property type="entry name" value="NO2/SO3_Rdtase_4Fe4S_sf"/>
</dbReference>
<accession>A0A1F2PD46</accession>
<feature type="domain" description="4Fe-4S ferredoxin-type" evidence="7">
    <location>
        <begin position="186"/>
        <end position="215"/>
    </location>
</feature>
<dbReference type="PANTHER" id="PTHR32439">
    <property type="entry name" value="FERREDOXIN--NITRITE REDUCTASE, CHLOROPLASTIC"/>
    <property type="match status" value="1"/>
</dbReference>
<dbReference type="SUPFAM" id="SSF55124">
    <property type="entry name" value="Nitrite/Sulfite reductase N-terminal domain-like"/>
    <property type="match status" value="1"/>
</dbReference>
<dbReference type="AlphaFoldDB" id="A0A1F2PD46"/>
<dbReference type="SUPFAM" id="SSF54862">
    <property type="entry name" value="4Fe-4S ferredoxins"/>
    <property type="match status" value="1"/>
</dbReference>
<dbReference type="Gene3D" id="3.30.70.20">
    <property type="match status" value="1"/>
</dbReference>
<dbReference type="InterPro" id="IPR036136">
    <property type="entry name" value="Nit/Sulf_reduc_fer-like_dom_sf"/>
</dbReference>
<evidence type="ECO:0000313" key="8">
    <source>
        <dbReference type="EMBL" id="OFV69297.1"/>
    </source>
</evidence>
<dbReference type="InterPro" id="IPR017896">
    <property type="entry name" value="4Fe4S_Fe-S-bd"/>
</dbReference>
<proteinExistence type="predicted"/>